<proteinExistence type="predicted"/>
<gene>
    <name evidence="2" type="ORF">L210DRAFT_3429843</name>
</gene>
<name>A0AAD4BBJ1_BOLED</name>
<comment type="caution">
    <text evidence="2">The sequence shown here is derived from an EMBL/GenBank/DDBJ whole genome shotgun (WGS) entry which is preliminary data.</text>
</comment>
<protein>
    <submittedName>
        <fullName evidence="2">Uncharacterized protein</fullName>
    </submittedName>
</protein>
<keyword evidence="1" id="KW-0472">Membrane</keyword>
<accession>A0AAD4BBJ1</accession>
<feature type="non-terminal residue" evidence="2">
    <location>
        <position position="1"/>
    </location>
</feature>
<keyword evidence="3" id="KW-1185">Reference proteome</keyword>
<dbReference type="EMBL" id="WHUW01000270">
    <property type="protein sequence ID" value="KAF8416145.1"/>
    <property type="molecule type" value="Genomic_DNA"/>
</dbReference>
<keyword evidence="1" id="KW-0812">Transmembrane</keyword>
<evidence type="ECO:0000313" key="2">
    <source>
        <dbReference type="EMBL" id="KAF8416145.1"/>
    </source>
</evidence>
<feature type="transmembrane region" description="Helical" evidence="1">
    <location>
        <begin position="466"/>
        <end position="487"/>
    </location>
</feature>
<reference evidence="2" key="1">
    <citation type="submission" date="2019-10" db="EMBL/GenBank/DDBJ databases">
        <authorList>
            <consortium name="DOE Joint Genome Institute"/>
            <person name="Kuo A."/>
            <person name="Miyauchi S."/>
            <person name="Kiss E."/>
            <person name="Drula E."/>
            <person name="Kohler A."/>
            <person name="Sanchez-Garcia M."/>
            <person name="Andreopoulos B."/>
            <person name="Barry K.W."/>
            <person name="Bonito G."/>
            <person name="Buee M."/>
            <person name="Carver A."/>
            <person name="Chen C."/>
            <person name="Cichocki N."/>
            <person name="Clum A."/>
            <person name="Culley D."/>
            <person name="Crous P.W."/>
            <person name="Fauchery L."/>
            <person name="Girlanda M."/>
            <person name="Hayes R."/>
            <person name="Keri Z."/>
            <person name="LaButti K."/>
            <person name="Lipzen A."/>
            <person name="Lombard V."/>
            <person name="Magnuson J."/>
            <person name="Maillard F."/>
            <person name="Morin E."/>
            <person name="Murat C."/>
            <person name="Nolan M."/>
            <person name="Ohm R."/>
            <person name="Pangilinan J."/>
            <person name="Pereira M."/>
            <person name="Perotto S."/>
            <person name="Peter M."/>
            <person name="Riley R."/>
            <person name="Sitrit Y."/>
            <person name="Stielow B."/>
            <person name="Szollosi G."/>
            <person name="Zifcakova L."/>
            <person name="Stursova M."/>
            <person name="Spatafora J.W."/>
            <person name="Tedersoo L."/>
            <person name="Vaario L.-M."/>
            <person name="Yamada A."/>
            <person name="Yan M."/>
            <person name="Wang P."/>
            <person name="Xu J."/>
            <person name="Bruns T."/>
            <person name="Baldrian P."/>
            <person name="Vilgalys R."/>
            <person name="Henrissat B."/>
            <person name="Grigoriev I.V."/>
            <person name="Hibbett D."/>
            <person name="Nagy L.G."/>
            <person name="Martin F.M."/>
        </authorList>
    </citation>
    <scope>NUCLEOTIDE SEQUENCE</scope>
    <source>
        <strain evidence="2">BED1</strain>
    </source>
</reference>
<dbReference type="AlphaFoldDB" id="A0AAD4BBJ1"/>
<keyword evidence="1" id="KW-1133">Transmembrane helix</keyword>
<dbReference type="Proteomes" id="UP001194468">
    <property type="component" value="Unassembled WGS sequence"/>
</dbReference>
<organism evidence="2 3">
    <name type="scientific">Boletus edulis BED1</name>
    <dbReference type="NCBI Taxonomy" id="1328754"/>
    <lineage>
        <taxon>Eukaryota</taxon>
        <taxon>Fungi</taxon>
        <taxon>Dikarya</taxon>
        <taxon>Basidiomycota</taxon>
        <taxon>Agaricomycotina</taxon>
        <taxon>Agaricomycetes</taxon>
        <taxon>Agaricomycetidae</taxon>
        <taxon>Boletales</taxon>
        <taxon>Boletineae</taxon>
        <taxon>Boletaceae</taxon>
        <taxon>Boletoideae</taxon>
        <taxon>Boletus</taxon>
    </lineage>
</organism>
<feature type="transmembrane region" description="Helical" evidence="1">
    <location>
        <begin position="433"/>
        <end position="454"/>
    </location>
</feature>
<sequence length="544" mass="62682">YRHAAPSVPWPWMDFDADDSQVLPLPPGGLGQDPEWDHYPQSLFGNWTHDQVERCGILRMNPTHNQTCSMHRVDVLTGGEFDKSEDRTVTVEHPQAFRDLLQDPPSSDIRVRALFVENMTVPVLQILGTKYNVEPFFFASSVNWIPSRYQEDPKPDEDHITVVLPFIRMMKIQKPITRTRPVRSFPLTLSAVFHLVYVDEKQIIDTQAPLLLPDNQILLHDLLSIHMHRTSTTSTIISYHPSSELQRTSAKRLQSLMQRTGDSVYWSNIFKRSKDPTFLFLATLWYALYAWDEAFEVLYRHINALESDVLRYNDIKLTRELHKLQAHLLYYQQLLRDFQVSVEFVRNTPNPAMSVLETDPDKREDSTNLLHKEADNLTSEIKRLTGQRVMLSARLQNVIHLAFASVNITDSRAMQRLAVTTMINSAALRQACLVYYLAMIFVPANFLANVFCMNVRQINPPTTGSLAQYIEVIAGLTVLISWVVVAFQTESTFHLKDCSTQRRVFWPVFYVFDQISAAINKWFGYNRDQHVSGVLHICCGEDHS</sequence>
<evidence type="ECO:0000313" key="3">
    <source>
        <dbReference type="Proteomes" id="UP001194468"/>
    </source>
</evidence>
<evidence type="ECO:0000256" key="1">
    <source>
        <dbReference type="SAM" id="Phobius"/>
    </source>
</evidence>
<reference evidence="2" key="2">
    <citation type="journal article" date="2020" name="Nat. Commun.">
        <title>Large-scale genome sequencing of mycorrhizal fungi provides insights into the early evolution of symbiotic traits.</title>
        <authorList>
            <person name="Miyauchi S."/>
            <person name="Kiss E."/>
            <person name="Kuo A."/>
            <person name="Drula E."/>
            <person name="Kohler A."/>
            <person name="Sanchez-Garcia M."/>
            <person name="Morin E."/>
            <person name="Andreopoulos B."/>
            <person name="Barry K.W."/>
            <person name="Bonito G."/>
            <person name="Buee M."/>
            <person name="Carver A."/>
            <person name="Chen C."/>
            <person name="Cichocki N."/>
            <person name="Clum A."/>
            <person name="Culley D."/>
            <person name="Crous P.W."/>
            <person name="Fauchery L."/>
            <person name="Girlanda M."/>
            <person name="Hayes R.D."/>
            <person name="Keri Z."/>
            <person name="LaButti K."/>
            <person name="Lipzen A."/>
            <person name="Lombard V."/>
            <person name="Magnuson J."/>
            <person name="Maillard F."/>
            <person name="Murat C."/>
            <person name="Nolan M."/>
            <person name="Ohm R.A."/>
            <person name="Pangilinan J."/>
            <person name="Pereira M.F."/>
            <person name="Perotto S."/>
            <person name="Peter M."/>
            <person name="Pfister S."/>
            <person name="Riley R."/>
            <person name="Sitrit Y."/>
            <person name="Stielow J.B."/>
            <person name="Szollosi G."/>
            <person name="Zifcakova L."/>
            <person name="Stursova M."/>
            <person name="Spatafora J.W."/>
            <person name="Tedersoo L."/>
            <person name="Vaario L.M."/>
            <person name="Yamada A."/>
            <person name="Yan M."/>
            <person name="Wang P."/>
            <person name="Xu J."/>
            <person name="Bruns T."/>
            <person name="Baldrian P."/>
            <person name="Vilgalys R."/>
            <person name="Dunand C."/>
            <person name="Henrissat B."/>
            <person name="Grigoriev I.V."/>
            <person name="Hibbett D."/>
            <person name="Nagy L.G."/>
            <person name="Martin F.M."/>
        </authorList>
    </citation>
    <scope>NUCLEOTIDE SEQUENCE</scope>
    <source>
        <strain evidence="2">BED1</strain>
    </source>
</reference>